<gene>
    <name evidence="1" type="ORF">AF72_06600</name>
</gene>
<dbReference type="Proteomes" id="UP000020406">
    <property type="component" value="Unassembled WGS sequence"/>
</dbReference>
<dbReference type="KEGG" id="xtw:AB672_07525"/>
<sequence length="123" mass="14209">MHSRILNAQDTDFMFDHPALPQPMLYDHSNNVVIISKRYLLSNRLVRTLKYMCELLQAQLNIRMVAQSRVLDCAANPLIEPRAYSLSTTHEVCVTKHSQVHRCSQRAHINQAHICEINLLCLQ</sequence>
<name>Z9JJL1_9GAMM</name>
<proteinExistence type="predicted"/>
<dbReference type="EMBL" id="JDSQ01000009">
    <property type="protein sequence ID" value="EWS78168.1"/>
    <property type="molecule type" value="Genomic_DNA"/>
</dbReference>
<organism evidence="1 2">
    <name type="scientific">Xylella taiwanensis</name>
    <dbReference type="NCBI Taxonomy" id="1444770"/>
    <lineage>
        <taxon>Bacteria</taxon>
        <taxon>Pseudomonadati</taxon>
        <taxon>Pseudomonadota</taxon>
        <taxon>Gammaproteobacteria</taxon>
        <taxon>Lysobacterales</taxon>
        <taxon>Lysobacteraceae</taxon>
        <taxon>Xylella</taxon>
    </lineage>
</organism>
<evidence type="ECO:0000313" key="2">
    <source>
        <dbReference type="Proteomes" id="UP000020406"/>
    </source>
</evidence>
<evidence type="ECO:0000313" key="1">
    <source>
        <dbReference type="EMBL" id="EWS78168.1"/>
    </source>
</evidence>
<dbReference type="AlphaFoldDB" id="Z9JJL1"/>
<comment type="caution">
    <text evidence="1">The sequence shown here is derived from an EMBL/GenBank/DDBJ whole genome shotgun (WGS) entry which is preliminary data.</text>
</comment>
<accession>Z9JJL1</accession>
<protein>
    <submittedName>
        <fullName evidence="1">Uncharacterized protein</fullName>
    </submittedName>
</protein>
<reference evidence="1 2" key="1">
    <citation type="journal article" date="2014" name="Genome Announc.">
        <title>Draft Genome Sequence of Xylella fastidiosa Pear Leaf Scorch Strain in Taiwan.</title>
        <authorList>
            <person name="Su C.C."/>
            <person name="Deng W.L."/>
            <person name="Jan F.J."/>
            <person name="Chang C.J."/>
            <person name="Huang H."/>
            <person name="Chen J."/>
        </authorList>
    </citation>
    <scope>NUCLEOTIDE SEQUENCE [LARGE SCALE GENOMIC DNA]</scope>
    <source>
        <strain evidence="1 2">PLS229</strain>
    </source>
</reference>